<evidence type="ECO:0000256" key="3">
    <source>
        <dbReference type="ARBA" id="ARBA00022485"/>
    </source>
</evidence>
<dbReference type="SFLD" id="SFLDS00029">
    <property type="entry name" value="Radical_SAM"/>
    <property type="match status" value="1"/>
</dbReference>
<dbReference type="Pfam" id="PF06463">
    <property type="entry name" value="Mob_synth_C"/>
    <property type="match status" value="1"/>
</dbReference>
<evidence type="ECO:0000256" key="9">
    <source>
        <dbReference type="ARBA" id="ARBA00023134"/>
    </source>
</evidence>
<dbReference type="UniPathway" id="UPA00344"/>
<comment type="cofactor">
    <cofactor evidence="1">
        <name>[4Fe-4S] cluster</name>
        <dbReference type="ChEBI" id="CHEBI:49883"/>
    </cofactor>
</comment>
<dbReference type="SFLD" id="SFLDG01386">
    <property type="entry name" value="main_SPASM_domain-containing"/>
    <property type="match status" value="1"/>
</dbReference>
<dbReference type="SMART" id="SM00729">
    <property type="entry name" value="Elp3"/>
    <property type="match status" value="1"/>
</dbReference>
<evidence type="ECO:0000256" key="6">
    <source>
        <dbReference type="ARBA" id="ARBA00022741"/>
    </source>
</evidence>
<dbReference type="SUPFAM" id="SSF102114">
    <property type="entry name" value="Radical SAM enzymes"/>
    <property type="match status" value="1"/>
</dbReference>
<dbReference type="PROSITE" id="PS51918">
    <property type="entry name" value="RADICAL_SAM"/>
    <property type="match status" value="1"/>
</dbReference>
<feature type="domain" description="Radical SAM core" evidence="13">
    <location>
        <begin position="4"/>
        <end position="219"/>
    </location>
</feature>
<evidence type="ECO:0000256" key="7">
    <source>
        <dbReference type="ARBA" id="ARBA00023004"/>
    </source>
</evidence>
<dbReference type="InterPro" id="IPR006638">
    <property type="entry name" value="Elp3/MiaA/NifB-like_rSAM"/>
</dbReference>
<dbReference type="Pfam" id="PF04055">
    <property type="entry name" value="Radical_SAM"/>
    <property type="match status" value="1"/>
</dbReference>
<keyword evidence="15" id="KW-1185">Reference proteome</keyword>
<keyword evidence="6" id="KW-0547">Nucleotide-binding</keyword>
<dbReference type="EC" id="4.1.99.22" evidence="2"/>
<evidence type="ECO:0000313" key="14">
    <source>
        <dbReference type="EMBL" id="SEJ28430.1"/>
    </source>
</evidence>
<accession>A0A1H6XU74</accession>
<dbReference type="InterPro" id="IPR013483">
    <property type="entry name" value="MoaA"/>
</dbReference>
<dbReference type="AlphaFoldDB" id="A0A1H6XU74"/>
<keyword evidence="4" id="KW-0949">S-adenosyl-L-methionine</keyword>
<evidence type="ECO:0000256" key="12">
    <source>
        <dbReference type="ARBA" id="ARBA00048697"/>
    </source>
</evidence>
<dbReference type="InterPro" id="IPR040064">
    <property type="entry name" value="MoaA-like"/>
</dbReference>
<organism evidence="14 15">
    <name type="scientific">Propionispira arboris</name>
    <dbReference type="NCBI Taxonomy" id="84035"/>
    <lineage>
        <taxon>Bacteria</taxon>
        <taxon>Bacillati</taxon>
        <taxon>Bacillota</taxon>
        <taxon>Negativicutes</taxon>
        <taxon>Selenomonadales</taxon>
        <taxon>Selenomonadaceae</taxon>
        <taxon>Propionispira</taxon>
    </lineage>
</organism>
<dbReference type="CDD" id="cd01335">
    <property type="entry name" value="Radical_SAM"/>
    <property type="match status" value="1"/>
</dbReference>
<evidence type="ECO:0000256" key="1">
    <source>
        <dbReference type="ARBA" id="ARBA00001966"/>
    </source>
</evidence>
<dbReference type="Proteomes" id="UP000199662">
    <property type="component" value="Unassembled WGS sequence"/>
</dbReference>
<dbReference type="InterPro" id="IPR007197">
    <property type="entry name" value="rSAM"/>
</dbReference>
<reference evidence="14 15" key="1">
    <citation type="submission" date="2016-10" db="EMBL/GenBank/DDBJ databases">
        <authorList>
            <person name="de Groot N.N."/>
        </authorList>
    </citation>
    <scope>NUCLEOTIDE SEQUENCE [LARGE SCALE GENOMIC DNA]</scope>
    <source>
        <strain evidence="14 15">DSM 2179</strain>
    </source>
</reference>
<dbReference type="GO" id="GO:0046872">
    <property type="term" value="F:metal ion binding"/>
    <property type="evidence" value="ECO:0007669"/>
    <property type="project" value="UniProtKB-KW"/>
</dbReference>
<dbReference type="Gene3D" id="3.20.20.70">
    <property type="entry name" value="Aldolase class I"/>
    <property type="match status" value="1"/>
</dbReference>
<dbReference type="InterPro" id="IPR013785">
    <property type="entry name" value="Aldolase_TIM"/>
</dbReference>
<evidence type="ECO:0000256" key="8">
    <source>
        <dbReference type="ARBA" id="ARBA00023014"/>
    </source>
</evidence>
<dbReference type="PROSITE" id="PS01305">
    <property type="entry name" value="MOAA_NIFB_PQQE"/>
    <property type="match status" value="1"/>
</dbReference>
<dbReference type="GO" id="GO:0061798">
    <property type="term" value="F:GTP 3',8'-cyclase activity"/>
    <property type="evidence" value="ECO:0007669"/>
    <property type="project" value="UniProtKB-EC"/>
</dbReference>
<proteinExistence type="predicted"/>
<dbReference type="GO" id="GO:0051539">
    <property type="term" value="F:4 iron, 4 sulfur cluster binding"/>
    <property type="evidence" value="ECO:0007669"/>
    <property type="project" value="UniProtKB-KW"/>
</dbReference>
<keyword evidence="3" id="KW-0004">4Fe-4S</keyword>
<evidence type="ECO:0000313" key="15">
    <source>
        <dbReference type="Proteomes" id="UP000199662"/>
    </source>
</evidence>
<keyword evidence="11" id="KW-0456">Lyase</keyword>
<evidence type="ECO:0000256" key="2">
    <source>
        <dbReference type="ARBA" id="ARBA00012167"/>
    </source>
</evidence>
<keyword evidence="5" id="KW-0479">Metal-binding</keyword>
<gene>
    <name evidence="14" type="ORF">SAMN05660742_105125</name>
</gene>
<dbReference type="PANTHER" id="PTHR22960:SF0">
    <property type="entry name" value="MOLYBDENUM COFACTOR BIOSYNTHESIS PROTEIN 1"/>
    <property type="match status" value="1"/>
</dbReference>
<evidence type="ECO:0000256" key="5">
    <source>
        <dbReference type="ARBA" id="ARBA00022723"/>
    </source>
</evidence>
<evidence type="ECO:0000256" key="4">
    <source>
        <dbReference type="ARBA" id="ARBA00022691"/>
    </source>
</evidence>
<protein>
    <recommendedName>
        <fullName evidence="2">GTP 3',8-cyclase</fullName>
        <ecNumber evidence="2">4.1.99.22</ecNumber>
    </recommendedName>
</protein>
<evidence type="ECO:0000256" key="10">
    <source>
        <dbReference type="ARBA" id="ARBA00023150"/>
    </source>
</evidence>
<dbReference type="GO" id="GO:0006777">
    <property type="term" value="P:Mo-molybdopterin cofactor biosynthetic process"/>
    <property type="evidence" value="ECO:0007669"/>
    <property type="project" value="UniProtKB-KW"/>
</dbReference>
<keyword evidence="9" id="KW-0342">GTP-binding</keyword>
<dbReference type="EMBL" id="FNZK01000005">
    <property type="protein sequence ID" value="SEJ28430.1"/>
    <property type="molecule type" value="Genomic_DNA"/>
</dbReference>
<dbReference type="SFLD" id="SFLDG01383">
    <property type="entry name" value="cyclic_pyranopterin_phosphate"/>
    <property type="match status" value="1"/>
</dbReference>
<dbReference type="PANTHER" id="PTHR22960">
    <property type="entry name" value="MOLYBDOPTERIN COFACTOR SYNTHESIS PROTEIN A"/>
    <property type="match status" value="1"/>
</dbReference>
<dbReference type="InterPro" id="IPR058240">
    <property type="entry name" value="rSAM_sf"/>
</dbReference>
<sequence length="324" mass="36456">MRDTFNRTIDYLRISVTDRCDLRCKYCMPEGGVTPLTHGAILSYEEMIRLAECFARLGIRRIKITGGEPMVRLHVMDFIEQLKQVRGIEQVTLTTNGTHLEEYISQLAKLQIDGINISLDTLNPVLYKEITGRDVFDKVFSGLKEALKYSNIKLKINCVPQGIPGQNIVKVAELAKNNPIHVRFIEMMPIGLGKNFTFTSENDVMRELEQAYGTLVPFNETLGNGPCHYYSVAGFQGKIGFISAMSHKFCSSCNRLRLTADGKLKTCLQYDVGMDLKEMLRTGKSDNELIAAILQVLESKPGEHHFAEEFVVGKEMKSMFQIGG</sequence>
<dbReference type="NCBIfam" id="TIGR02666">
    <property type="entry name" value="moaA"/>
    <property type="match status" value="1"/>
</dbReference>
<evidence type="ECO:0000259" key="13">
    <source>
        <dbReference type="PROSITE" id="PS51918"/>
    </source>
</evidence>
<dbReference type="GO" id="GO:0061799">
    <property type="term" value="F:cyclic pyranopterin monophosphate synthase activity"/>
    <property type="evidence" value="ECO:0007669"/>
    <property type="project" value="TreeGrafter"/>
</dbReference>
<comment type="catalytic activity">
    <reaction evidence="12">
        <text>GTP + AH2 + S-adenosyl-L-methionine = (8S)-3',8-cyclo-7,8-dihydroguanosine 5'-triphosphate + 5'-deoxyadenosine + L-methionine + A + H(+)</text>
        <dbReference type="Rhea" id="RHEA:49576"/>
        <dbReference type="ChEBI" id="CHEBI:13193"/>
        <dbReference type="ChEBI" id="CHEBI:15378"/>
        <dbReference type="ChEBI" id="CHEBI:17319"/>
        <dbReference type="ChEBI" id="CHEBI:17499"/>
        <dbReference type="ChEBI" id="CHEBI:37565"/>
        <dbReference type="ChEBI" id="CHEBI:57844"/>
        <dbReference type="ChEBI" id="CHEBI:59789"/>
        <dbReference type="ChEBI" id="CHEBI:131766"/>
        <dbReference type="EC" id="4.1.99.22"/>
    </reaction>
</comment>
<dbReference type="InterPro" id="IPR050105">
    <property type="entry name" value="MoCo_biosynth_MoaA/MoaC"/>
</dbReference>
<keyword evidence="8" id="KW-0411">Iron-sulfur</keyword>
<dbReference type="RefSeq" id="WP_091830310.1">
    <property type="nucleotide sequence ID" value="NZ_FNZK01000005.1"/>
</dbReference>
<dbReference type="GO" id="GO:0005525">
    <property type="term" value="F:GTP binding"/>
    <property type="evidence" value="ECO:0007669"/>
    <property type="project" value="UniProtKB-KW"/>
</dbReference>
<evidence type="ECO:0000256" key="11">
    <source>
        <dbReference type="ARBA" id="ARBA00023239"/>
    </source>
</evidence>
<dbReference type="InterPro" id="IPR000385">
    <property type="entry name" value="MoaA_NifB_PqqE_Fe-S-bd_CS"/>
</dbReference>
<dbReference type="SFLD" id="SFLDG01067">
    <property type="entry name" value="SPASM/twitch_domain_containing"/>
    <property type="match status" value="1"/>
</dbReference>
<dbReference type="InterPro" id="IPR010505">
    <property type="entry name" value="MoaA_twitch"/>
</dbReference>
<keyword evidence="7" id="KW-0408">Iron</keyword>
<keyword evidence="10" id="KW-0501">Molybdenum cofactor biosynthesis</keyword>
<name>A0A1H6XU74_9FIRM</name>
<dbReference type="CDD" id="cd21117">
    <property type="entry name" value="Twitch_MoaA"/>
    <property type="match status" value="1"/>
</dbReference>
<dbReference type="STRING" id="84035.SAMN05660742_105125"/>